<keyword evidence="3" id="KW-0449">Lipoprotein</keyword>
<reference evidence="3 4" key="1">
    <citation type="submission" date="2020-10" db="EMBL/GenBank/DDBJ databases">
        <title>Connecting structure to function with the recovery of over 1000 high-quality activated sludge metagenome-assembled genomes encoding full-length rRNA genes using long-read sequencing.</title>
        <authorList>
            <person name="Singleton C.M."/>
            <person name="Petriglieri F."/>
            <person name="Kristensen J.M."/>
            <person name="Kirkegaard R.H."/>
            <person name="Michaelsen T.Y."/>
            <person name="Andersen M.H."/>
            <person name="Karst S.M."/>
            <person name="Dueholm M.S."/>
            <person name="Nielsen P.H."/>
            <person name="Albertsen M."/>
        </authorList>
    </citation>
    <scope>NUCLEOTIDE SEQUENCE [LARGE SCALE GENOMIC DNA]</scope>
    <source>
        <strain evidence="3">Ribe_18-Q3-R11-54_BAT3C.373</strain>
    </source>
</reference>
<dbReference type="Pfam" id="PF04187">
    <property type="entry name" value="Cofac_haem_bdg"/>
    <property type="match status" value="1"/>
</dbReference>
<gene>
    <name evidence="3" type="ORF">IPO85_06990</name>
</gene>
<feature type="signal peptide" evidence="1">
    <location>
        <begin position="1"/>
        <end position="39"/>
    </location>
</feature>
<dbReference type="Proteomes" id="UP000808349">
    <property type="component" value="Unassembled WGS sequence"/>
</dbReference>
<comment type="caution">
    <text evidence="3">The sequence shown here is derived from an EMBL/GenBank/DDBJ whole genome shotgun (WGS) entry which is preliminary data.</text>
</comment>
<dbReference type="InterPro" id="IPR007314">
    <property type="entry name" value="Cofac_haem-bd_dom"/>
</dbReference>
<evidence type="ECO:0000313" key="3">
    <source>
        <dbReference type="EMBL" id="MBK9717243.1"/>
    </source>
</evidence>
<feature type="domain" description="Haem-binding uptake Tiki superfamily ChaN" evidence="2">
    <location>
        <begin position="63"/>
        <end position="280"/>
    </location>
</feature>
<name>A0A9D7S7M1_9BACT</name>
<protein>
    <submittedName>
        <fullName evidence="3">ChaN family lipoprotein</fullName>
    </submittedName>
</protein>
<accession>A0A9D7S7M1</accession>
<evidence type="ECO:0000313" key="4">
    <source>
        <dbReference type="Proteomes" id="UP000808349"/>
    </source>
</evidence>
<dbReference type="Gene3D" id="3.40.50.11550">
    <property type="match status" value="1"/>
</dbReference>
<dbReference type="AlphaFoldDB" id="A0A9D7S7M1"/>
<keyword evidence="1" id="KW-0732">Signal</keyword>
<dbReference type="EMBL" id="JADKFW010000004">
    <property type="protein sequence ID" value="MBK9717243.1"/>
    <property type="molecule type" value="Genomic_DNA"/>
</dbReference>
<dbReference type="CDD" id="cd14727">
    <property type="entry name" value="ChanN-like"/>
    <property type="match status" value="1"/>
</dbReference>
<evidence type="ECO:0000256" key="1">
    <source>
        <dbReference type="SAM" id="SignalP"/>
    </source>
</evidence>
<proteinExistence type="predicted"/>
<sequence>MKKFKKVILKYNKINSFTPNIFKTQFLCFVLFMNAPTFAQITEANYKIYSIRLNKEVNVNDIVEDMKNYNVLFFGEEHNDSVAHFLEHKIFETLHQSFSNNTTLSMEMFDRDVQTVMNEYLQGSIREKNFTKDARSWSNYRDYKPMVEYAKSNKLDVICANSPTRYTNLAGRKGQKALMALSSDSKKYFAPLPYDTASGKYYEKLTALTKHDAPSTNDTTKAAAQPIMPSGFNLIMGQSLWDATMAYSISKYLKQHKNKKVFQINGRFHSDEGFAIVTQLKKYSPKVKSLIISTGSDDSFPNIDWNIHKHLGDYIIITDPNIPKTYKE</sequence>
<dbReference type="SUPFAM" id="SSF159501">
    <property type="entry name" value="EreA/ChaN-like"/>
    <property type="match status" value="1"/>
</dbReference>
<feature type="chain" id="PRO_5038658785" evidence="1">
    <location>
        <begin position="40"/>
        <end position="328"/>
    </location>
</feature>
<evidence type="ECO:0000259" key="2">
    <source>
        <dbReference type="Pfam" id="PF04187"/>
    </source>
</evidence>
<organism evidence="3 4">
    <name type="scientific">Candidatus Defluviibacterium haderslevense</name>
    <dbReference type="NCBI Taxonomy" id="2981993"/>
    <lineage>
        <taxon>Bacteria</taxon>
        <taxon>Pseudomonadati</taxon>
        <taxon>Bacteroidota</taxon>
        <taxon>Saprospiria</taxon>
        <taxon>Saprospirales</taxon>
        <taxon>Saprospiraceae</taxon>
        <taxon>Candidatus Defluviibacterium</taxon>
    </lineage>
</organism>